<reference evidence="4 5" key="1">
    <citation type="journal article" date="2019" name="Sci. Rep.">
        <title>Comparative genomics of chytrid fungi reveal insights into the obligate biotrophic and pathogenic lifestyle of Synchytrium endobioticum.</title>
        <authorList>
            <person name="van de Vossenberg B.T.L.H."/>
            <person name="Warris S."/>
            <person name="Nguyen H.D.T."/>
            <person name="van Gent-Pelzer M.P.E."/>
            <person name="Joly D.L."/>
            <person name="van de Geest H.C."/>
            <person name="Bonants P.J.M."/>
            <person name="Smith D.S."/>
            <person name="Levesque C.A."/>
            <person name="van der Lee T.A.J."/>
        </authorList>
    </citation>
    <scope>NUCLEOTIDE SEQUENCE [LARGE SCALE GENOMIC DNA]</scope>
    <source>
        <strain evidence="4 5">CBS 675.73</strain>
    </source>
</reference>
<dbReference type="Proteomes" id="UP000320333">
    <property type="component" value="Unassembled WGS sequence"/>
</dbReference>
<gene>
    <name evidence="4" type="ORF">CcCBS67573_g00533</name>
</gene>
<dbReference type="InterPro" id="IPR013730">
    <property type="entry name" value="Fyv7/TAP26"/>
</dbReference>
<dbReference type="STRING" id="246404.A0A507FRY2"/>
<evidence type="ECO:0000256" key="3">
    <source>
        <dbReference type="SAM" id="MobiDB-lite"/>
    </source>
</evidence>
<evidence type="ECO:0000256" key="1">
    <source>
        <dbReference type="ARBA" id="ARBA00006800"/>
    </source>
</evidence>
<feature type="region of interest" description="Disordered" evidence="3">
    <location>
        <begin position="38"/>
        <end position="58"/>
    </location>
</feature>
<comment type="caution">
    <text evidence="4">The sequence shown here is derived from an EMBL/GenBank/DDBJ whole genome shotgun (WGS) entry which is preliminary data.</text>
</comment>
<dbReference type="EMBL" id="QEAP01000007">
    <property type="protein sequence ID" value="TPX78225.1"/>
    <property type="molecule type" value="Genomic_DNA"/>
</dbReference>
<dbReference type="OrthoDB" id="2135053at2759"/>
<protein>
    <recommendedName>
        <fullName evidence="2">rRNA-processing protein FYV7</fullName>
    </recommendedName>
</protein>
<name>A0A507FRY2_9FUNG</name>
<feature type="region of interest" description="Disordered" evidence="3">
    <location>
        <begin position="79"/>
        <end position="147"/>
    </location>
</feature>
<keyword evidence="5" id="KW-1185">Reference proteome</keyword>
<evidence type="ECO:0000313" key="4">
    <source>
        <dbReference type="EMBL" id="TPX78225.1"/>
    </source>
</evidence>
<dbReference type="AlphaFoldDB" id="A0A507FRY2"/>
<feature type="region of interest" description="Disordered" evidence="3">
    <location>
        <begin position="1"/>
        <end position="21"/>
    </location>
</feature>
<proteinExistence type="inferred from homology"/>
<evidence type="ECO:0000313" key="5">
    <source>
        <dbReference type="Proteomes" id="UP000320333"/>
    </source>
</evidence>
<feature type="compositionally biased region" description="Basic and acidic residues" evidence="3">
    <location>
        <begin position="118"/>
        <end position="147"/>
    </location>
</feature>
<organism evidence="4 5">
    <name type="scientific">Chytriomyces confervae</name>
    <dbReference type="NCBI Taxonomy" id="246404"/>
    <lineage>
        <taxon>Eukaryota</taxon>
        <taxon>Fungi</taxon>
        <taxon>Fungi incertae sedis</taxon>
        <taxon>Chytridiomycota</taxon>
        <taxon>Chytridiomycota incertae sedis</taxon>
        <taxon>Chytridiomycetes</taxon>
        <taxon>Chytridiales</taxon>
        <taxon>Chytriomycetaceae</taxon>
        <taxon>Chytriomyces</taxon>
    </lineage>
</organism>
<sequence length="188" mass="21746">MSTDGAQRYREDKKRKKDQEGYELLRIKKQYQKLLVAEGMAPEGGETSKGPSGPATGNVRFSYRKMEFILMIFMQTAEGGKGGRELRTKQSAKTIQKNKKGGSSTNTSNGPKRVTPFHKLERKREEEEREKEKIREQERKEREEKYAARVQYFKERKSRNTLLSKKTKTGQPVLSNQIDLILSKLQSQ</sequence>
<feature type="compositionally biased region" description="Basic and acidic residues" evidence="3">
    <location>
        <begin position="7"/>
        <end position="21"/>
    </location>
</feature>
<comment type="similarity">
    <text evidence="1">Belongs to the FYV7 family.</text>
</comment>
<evidence type="ECO:0000256" key="2">
    <source>
        <dbReference type="ARBA" id="ARBA00018780"/>
    </source>
</evidence>
<accession>A0A507FRY2</accession>
<dbReference type="Pfam" id="PF08524">
    <property type="entry name" value="rRNA_processing"/>
    <property type="match status" value="1"/>
</dbReference>
<feature type="compositionally biased region" description="Polar residues" evidence="3">
    <location>
        <begin position="89"/>
        <end position="110"/>
    </location>
</feature>